<dbReference type="GO" id="GO:0003676">
    <property type="term" value="F:nucleic acid binding"/>
    <property type="evidence" value="ECO:0007669"/>
    <property type="project" value="InterPro"/>
</dbReference>
<dbReference type="GO" id="GO:0003964">
    <property type="term" value="F:RNA-directed DNA polymerase activity"/>
    <property type="evidence" value="ECO:0007669"/>
    <property type="project" value="UniProtKB-KW"/>
</dbReference>
<evidence type="ECO:0000256" key="8">
    <source>
        <dbReference type="ARBA" id="ARBA00022801"/>
    </source>
</evidence>
<proteinExistence type="inferred from homology"/>
<dbReference type="PROSITE" id="PS50994">
    <property type="entry name" value="INTEGRASE"/>
    <property type="match status" value="1"/>
</dbReference>
<name>A0AAW0NQU0_9GOBI</name>
<keyword evidence="7" id="KW-0255">Endonuclease</keyword>
<evidence type="ECO:0000256" key="2">
    <source>
        <dbReference type="ARBA" id="ARBA00012180"/>
    </source>
</evidence>
<dbReference type="Gene3D" id="3.10.20.370">
    <property type="match status" value="2"/>
</dbReference>
<evidence type="ECO:0000256" key="6">
    <source>
        <dbReference type="ARBA" id="ARBA00022722"/>
    </source>
</evidence>
<dbReference type="Gene3D" id="1.10.340.70">
    <property type="match status" value="1"/>
</dbReference>
<evidence type="ECO:0000313" key="16">
    <source>
        <dbReference type="Proteomes" id="UP001460270"/>
    </source>
</evidence>
<dbReference type="SUPFAM" id="SSF56672">
    <property type="entry name" value="DNA/RNA polymerases"/>
    <property type="match status" value="2"/>
</dbReference>
<dbReference type="Gene3D" id="3.30.420.10">
    <property type="entry name" value="Ribonuclease H-like superfamily/Ribonuclease H"/>
    <property type="match status" value="1"/>
</dbReference>
<dbReference type="Gene3D" id="3.30.70.270">
    <property type="match status" value="3"/>
</dbReference>
<dbReference type="Pfam" id="PF17921">
    <property type="entry name" value="Integrase_H2C2"/>
    <property type="match status" value="1"/>
</dbReference>
<feature type="region of interest" description="Disordered" evidence="12">
    <location>
        <begin position="102"/>
        <end position="125"/>
    </location>
</feature>
<dbReference type="GO" id="GO:0006508">
    <property type="term" value="P:proteolysis"/>
    <property type="evidence" value="ECO:0007669"/>
    <property type="project" value="UniProtKB-KW"/>
</dbReference>
<evidence type="ECO:0000256" key="7">
    <source>
        <dbReference type="ARBA" id="ARBA00022759"/>
    </source>
</evidence>
<dbReference type="InterPro" id="IPR001584">
    <property type="entry name" value="Integrase_cat-core"/>
</dbReference>
<dbReference type="GO" id="GO:0015074">
    <property type="term" value="P:DNA integration"/>
    <property type="evidence" value="ECO:0007669"/>
    <property type="project" value="InterPro"/>
</dbReference>
<evidence type="ECO:0000256" key="12">
    <source>
        <dbReference type="SAM" id="MobiDB-lite"/>
    </source>
</evidence>
<dbReference type="GO" id="GO:0008233">
    <property type="term" value="F:peptidase activity"/>
    <property type="evidence" value="ECO:0007669"/>
    <property type="project" value="UniProtKB-KW"/>
</dbReference>
<comment type="similarity">
    <text evidence="1">Belongs to the beta type-B retroviral polymerase family. HERV class-II K(HML-2) pol subfamily.</text>
</comment>
<dbReference type="CDD" id="cd01647">
    <property type="entry name" value="RT_LTR"/>
    <property type="match status" value="1"/>
</dbReference>
<dbReference type="InterPro" id="IPR041588">
    <property type="entry name" value="Integrase_H2C2"/>
</dbReference>
<dbReference type="PANTHER" id="PTHR37984:SF5">
    <property type="entry name" value="PROTEIN NYNRIN-LIKE"/>
    <property type="match status" value="1"/>
</dbReference>
<evidence type="ECO:0000259" key="13">
    <source>
        <dbReference type="PROSITE" id="PS50878"/>
    </source>
</evidence>
<evidence type="ECO:0000256" key="9">
    <source>
        <dbReference type="ARBA" id="ARBA00022918"/>
    </source>
</evidence>
<dbReference type="FunFam" id="1.10.340.70:FF:000001">
    <property type="entry name" value="Retrovirus-related Pol polyprotein from transposon gypsy-like Protein"/>
    <property type="match status" value="1"/>
</dbReference>
<feature type="domain" description="Integrase catalytic" evidence="14">
    <location>
        <begin position="885"/>
        <end position="1043"/>
    </location>
</feature>
<dbReference type="InterPro" id="IPR043502">
    <property type="entry name" value="DNA/RNA_pol_sf"/>
</dbReference>
<dbReference type="Pfam" id="PF00665">
    <property type="entry name" value="rve"/>
    <property type="match status" value="1"/>
</dbReference>
<feature type="region of interest" description="Disordered" evidence="12">
    <location>
        <begin position="1166"/>
        <end position="1199"/>
    </location>
</feature>
<dbReference type="Pfam" id="PF14893">
    <property type="entry name" value="PNMA"/>
    <property type="match status" value="1"/>
</dbReference>
<keyword evidence="4" id="KW-0808">Transferase</keyword>
<evidence type="ECO:0000259" key="14">
    <source>
        <dbReference type="PROSITE" id="PS50994"/>
    </source>
</evidence>
<keyword evidence="8" id="KW-0378">Hydrolase</keyword>
<protein>
    <recommendedName>
        <fullName evidence="11">Gypsy retrotransposon integrase-like protein 1</fullName>
        <ecNumber evidence="2">3.1.26.4</ecNumber>
    </recommendedName>
</protein>
<dbReference type="PANTHER" id="PTHR37984">
    <property type="entry name" value="PROTEIN CBG26694"/>
    <property type="match status" value="1"/>
</dbReference>
<evidence type="ECO:0000256" key="5">
    <source>
        <dbReference type="ARBA" id="ARBA00022695"/>
    </source>
</evidence>
<dbReference type="CDD" id="cd09274">
    <property type="entry name" value="RNase_HI_RT_Ty3"/>
    <property type="match status" value="1"/>
</dbReference>
<evidence type="ECO:0000313" key="15">
    <source>
        <dbReference type="EMBL" id="KAK7898384.1"/>
    </source>
</evidence>
<dbReference type="InterPro" id="IPR043128">
    <property type="entry name" value="Rev_trsase/Diguanyl_cyclase"/>
</dbReference>
<dbReference type="Pfam" id="PF00078">
    <property type="entry name" value="RVT_1"/>
    <property type="match status" value="1"/>
</dbReference>
<dbReference type="Gene3D" id="3.10.10.10">
    <property type="entry name" value="HIV Type 1 Reverse Transcriptase, subunit A, domain 1"/>
    <property type="match status" value="2"/>
</dbReference>
<keyword evidence="9" id="KW-0695">RNA-directed DNA polymerase</keyword>
<dbReference type="InterPro" id="IPR000477">
    <property type="entry name" value="RT_dom"/>
</dbReference>
<keyword evidence="10" id="KW-0511">Multifunctional enzyme</keyword>
<dbReference type="Pfam" id="PF17919">
    <property type="entry name" value="RT_RNaseH_2"/>
    <property type="match status" value="2"/>
</dbReference>
<dbReference type="EMBL" id="JBBPFD010000014">
    <property type="protein sequence ID" value="KAK7898384.1"/>
    <property type="molecule type" value="Genomic_DNA"/>
</dbReference>
<dbReference type="InterPro" id="IPR048270">
    <property type="entry name" value="PNMA_C"/>
</dbReference>
<keyword evidence="3" id="KW-0645">Protease</keyword>
<gene>
    <name evidence="15" type="ORF">WMY93_019237</name>
</gene>
<keyword evidence="16" id="KW-1185">Reference proteome</keyword>
<dbReference type="SUPFAM" id="SSF53098">
    <property type="entry name" value="Ribonuclease H-like"/>
    <property type="match status" value="1"/>
</dbReference>
<evidence type="ECO:0000256" key="10">
    <source>
        <dbReference type="ARBA" id="ARBA00023268"/>
    </source>
</evidence>
<feature type="compositionally biased region" description="Polar residues" evidence="12">
    <location>
        <begin position="1177"/>
        <end position="1199"/>
    </location>
</feature>
<dbReference type="EC" id="3.1.26.4" evidence="2"/>
<keyword evidence="5" id="KW-0548">Nucleotidyltransferase</keyword>
<comment type="caution">
    <text evidence="15">The sequence shown here is derived from an EMBL/GenBank/DDBJ whole genome shotgun (WGS) entry which is preliminary data.</text>
</comment>
<dbReference type="InterPro" id="IPR050951">
    <property type="entry name" value="Retrovirus_Pol_polyprotein"/>
</dbReference>
<evidence type="ECO:0000256" key="11">
    <source>
        <dbReference type="ARBA" id="ARBA00039658"/>
    </source>
</evidence>
<dbReference type="InterPro" id="IPR036397">
    <property type="entry name" value="RNaseH_sf"/>
</dbReference>
<dbReference type="PROSITE" id="PS50878">
    <property type="entry name" value="RT_POL"/>
    <property type="match status" value="1"/>
</dbReference>
<dbReference type="InterPro" id="IPR041577">
    <property type="entry name" value="RT_RNaseH_2"/>
</dbReference>
<dbReference type="FunFam" id="3.30.70.270:FF:000062">
    <property type="entry name" value="Uncharacterized protein"/>
    <property type="match status" value="1"/>
</dbReference>
<dbReference type="FunFam" id="3.10.20.370:FF:000001">
    <property type="entry name" value="Retrovirus-related Pol polyprotein from transposon 17.6-like protein"/>
    <property type="match status" value="1"/>
</dbReference>
<keyword evidence="6" id="KW-0540">Nuclease</keyword>
<dbReference type="FunFam" id="3.10.10.10:FF:000007">
    <property type="entry name" value="Retrovirus-related Pol polyprotein from transposon 17.6-like Protein"/>
    <property type="match status" value="1"/>
</dbReference>
<organism evidence="15 16">
    <name type="scientific">Mugilogobius chulae</name>
    <name type="common">yellowstripe goby</name>
    <dbReference type="NCBI Taxonomy" id="88201"/>
    <lineage>
        <taxon>Eukaryota</taxon>
        <taxon>Metazoa</taxon>
        <taxon>Chordata</taxon>
        <taxon>Craniata</taxon>
        <taxon>Vertebrata</taxon>
        <taxon>Euteleostomi</taxon>
        <taxon>Actinopterygii</taxon>
        <taxon>Neopterygii</taxon>
        <taxon>Teleostei</taxon>
        <taxon>Neoteleostei</taxon>
        <taxon>Acanthomorphata</taxon>
        <taxon>Gobiaria</taxon>
        <taxon>Gobiiformes</taxon>
        <taxon>Gobioidei</taxon>
        <taxon>Gobiidae</taxon>
        <taxon>Gobionellinae</taxon>
        <taxon>Mugilogobius</taxon>
    </lineage>
</organism>
<evidence type="ECO:0000256" key="1">
    <source>
        <dbReference type="ARBA" id="ARBA00010879"/>
    </source>
</evidence>
<reference evidence="16" key="1">
    <citation type="submission" date="2024-04" db="EMBL/GenBank/DDBJ databases">
        <title>Salinicola lusitanus LLJ914,a marine bacterium isolated from the Okinawa Trough.</title>
        <authorList>
            <person name="Li J."/>
        </authorList>
    </citation>
    <scope>NUCLEOTIDE SEQUENCE [LARGE SCALE GENOMIC DNA]</scope>
</reference>
<evidence type="ECO:0000256" key="3">
    <source>
        <dbReference type="ARBA" id="ARBA00022670"/>
    </source>
</evidence>
<dbReference type="FunFam" id="3.30.420.10:FF:000032">
    <property type="entry name" value="Retrovirus-related Pol polyprotein from transposon 297-like Protein"/>
    <property type="match status" value="1"/>
</dbReference>
<dbReference type="InterPro" id="IPR012337">
    <property type="entry name" value="RNaseH-like_sf"/>
</dbReference>
<accession>A0AAW0NQU0</accession>
<feature type="domain" description="Reverse transcriptase" evidence="13">
    <location>
        <begin position="294"/>
        <end position="473"/>
    </location>
</feature>
<evidence type="ECO:0000256" key="4">
    <source>
        <dbReference type="ARBA" id="ARBA00022679"/>
    </source>
</evidence>
<dbReference type="Proteomes" id="UP001460270">
    <property type="component" value="Unassembled WGS sequence"/>
</dbReference>
<sequence>MCPSSVVAAVTKLKAEEEEEEMNQGDFWVNMCHAQLLWHYLLVMLQGLDLIMLSVVQKGSREQSELSKQRQSSGKMADEEVQKLRDLVKKLQADNELLRQEQRTEDCETLSPSGEGISAQTHPRHGLNAPTVGERILYIPRERKCPVFRGSTGIGINDWVEEVRASMRARYLSPLDQAYFIYDHLEGEAKEEIRYRPRAEREDPESILAALQELGTAYIPVLNVSTTDAMLHPRTAVGLLSPADIVSLPEGITEVVGAPIEPVRATISSQVYSQQSTQLDPVEALDLATLTPTEQDKVIRESSSPYASPIVIVKKKDGSIRLCVDYRQLNSKTRRDAFPLPRIEESLDALCGAKWFSTIDLASGYNQVPMAERDKHKTAFCTPFGLFEFNRMPFGLCNAPSTFQRLMERMFGSEHCQSLLLYLDDVVVYSASIDEHLQRLGTVLSRLQKEGLKVKLSKCEFFKREVKYLGHVISGEGVSTDPDKVAAVAGWPRPNTVTELRSFLGFASYYRRFVSGFAKMAAPLHRLIADVQRVSGKRKHQLLTASWTGDCEQSFNDLRAALVSAPVLAYANFSLPFVLEIDASFNGLGAVLSQEQEGKVRPIAYASRALSPTERNMSNYSSMKLEFLALKWALTEKFRDYLLGQKCIVWTDNNPLSHLETAKLGATEQRWAAQLASFDFTLRYRSGRTNTNAGALSRCPASESLERSLPGTAIPRKLRTPTPPNAALQVTQAAVSAFPSHSAAELIALQHADPVIGTFMTFWRNQKRPDRTDRANLSPQVLELCRQWDRVEELNGVLYRRSQRSDGGEDLRQLLLPTCLKEEVLQQLHHGHGHQGLERTTDLVRQRCYWPLMHKEIKDWCQRCERCTLAKASMPQTRVAMGHLLASRPNEVLAIDFTLLEASRDGKENVLVMTDVFSKFTQAVATKDQRASTVADVLVHEWFYKFGVPGRLHSDQGRNFESALISQLCSIYGTQKTRTTPYHPEGNGQCERFNRTLHDLLRTLPIEKKQNWSKYLPQVIFAYNTTVHQSTGECPHFLMFGQEPHLPVDFLLGRVPESSEGRIEDWVQEHQKRLQVAFDGAQQRLKAAAARRKERHDAGSLQLPSRQTQVQDALGEQPGPLLASIPTHTISQRRYCRGQVGLLPPGMEEELQQLRDQLSQLKADNERLRREREPTQAGPSGANQNSVTPTGNASSINAPSTERVLVMSRDRKCPLFNGKTGLPLEEWAEEIEACMRARHLSTREKAFFMFDHLEGEARSEIKFRPVQVKEDSVQILSVLRELYGCIAPYVTLQQAFFSRRQQEGETLQEFSLALMSLMEQVQQATPEGVPNAAVLLRDQFIEHVLDGALRRELKRFAREHPTSTLLQVRTEALQWEREGLPSAHRERSFSLPSIHGLQYEVRGNARPPLGPTPVPVPGLSEVMALLKSQQEQLTLLTETMATLQAGRLGALSKAEVVSLPAGVTEVASVTATVSSQTTVGAELDRVDSVDLSALDEEEQVEVRTLLHKYRTVFSTHDGDLGCTNLVTHEIPLLDDVPIRQRYRRIPPSEYEAVKAHINQLLDAQVIRESSSPYASPIVLVRKKDGGLRLCVDYRLLNCKTRKDAFPYRASRRAWTRCRVPAGSRPSIWPAATIVAFVEGFAKLAAPLHKLVATIGGTKTKRASGKPLGEAWTSQCEDSFEALKAKLVSAPVLAYADFSKPFILETDASYSGLGAVLSQETEGGIRPVAYASRGLRPLSAT</sequence>
<dbReference type="GO" id="GO:0004523">
    <property type="term" value="F:RNA-DNA hybrid ribonuclease activity"/>
    <property type="evidence" value="ECO:0007669"/>
    <property type="project" value="UniProtKB-EC"/>
</dbReference>